<keyword evidence="1" id="KW-0812">Transmembrane</keyword>
<dbReference type="EMBL" id="FOIM01000016">
    <property type="protein sequence ID" value="SET83849.1"/>
    <property type="molecule type" value="Genomic_DNA"/>
</dbReference>
<keyword evidence="3" id="KW-1185">Reference proteome</keyword>
<keyword evidence="1" id="KW-0472">Membrane</keyword>
<gene>
    <name evidence="2" type="ORF">SAMN05216313_11661</name>
</gene>
<evidence type="ECO:0000313" key="3">
    <source>
        <dbReference type="Proteomes" id="UP000198508"/>
    </source>
</evidence>
<protein>
    <recommendedName>
        <fullName evidence="4">ABC-2 family transporter protein</fullName>
    </recommendedName>
</protein>
<keyword evidence="1" id="KW-1133">Transmembrane helix</keyword>
<reference evidence="3" key="1">
    <citation type="submission" date="2016-10" db="EMBL/GenBank/DDBJ databases">
        <authorList>
            <person name="Varghese N."/>
            <person name="Submissions S."/>
        </authorList>
    </citation>
    <scope>NUCLEOTIDE SEQUENCE [LARGE SCALE GENOMIC DNA]</scope>
    <source>
        <strain evidence="3">NLAE-zl-G277</strain>
    </source>
</reference>
<dbReference type="AlphaFoldDB" id="A0A1I0HL92"/>
<evidence type="ECO:0008006" key="4">
    <source>
        <dbReference type="Google" id="ProtNLM"/>
    </source>
</evidence>
<sequence>MIVMFDLMKTEWKKVRLPVLLTTLLLTAAACILTCTLDRSYRLWFRLDSWEIGTAFFALLFPLFVVIPVCWNLYYERKNHFLLYVLPRVRQKRYLTAKWTVHALCAFSILFIPLMLSAIAALYVNRPVLYENESFSHVLMETYTQAPLRYAFLLSLWKGIIGVLVMTFGFVLSMYVKNIFVILTGPFIYLILENFILSILELPKYRLVVSFEPTSIADDAVTAGSVIVGPVLMVIVILASAFYLKRIKKVSVAEG</sequence>
<feature type="transmembrane region" description="Helical" evidence="1">
    <location>
        <begin position="150"/>
        <end position="172"/>
    </location>
</feature>
<evidence type="ECO:0000313" key="2">
    <source>
        <dbReference type="EMBL" id="SET83849.1"/>
    </source>
</evidence>
<feature type="transmembrane region" description="Helical" evidence="1">
    <location>
        <begin position="55"/>
        <end position="75"/>
    </location>
</feature>
<organism evidence="2 3">
    <name type="scientific">Enterocloster lavalensis</name>
    <dbReference type="NCBI Taxonomy" id="460384"/>
    <lineage>
        <taxon>Bacteria</taxon>
        <taxon>Bacillati</taxon>
        <taxon>Bacillota</taxon>
        <taxon>Clostridia</taxon>
        <taxon>Lachnospirales</taxon>
        <taxon>Lachnospiraceae</taxon>
        <taxon>Enterocloster</taxon>
    </lineage>
</organism>
<dbReference type="Proteomes" id="UP000198508">
    <property type="component" value="Unassembled WGS sequence"/>
</dbReference>
<accession>A0A1I0HL92</accession>
<feature type="transmembrane region" description="Helical" evidence="1">
    <location>
        <begin position="96"/>
        <end position="124"/>
    </location>
</feature>
<evidence type="ECO:0000256" key="1">
    <source>
        <dbReference type="SAM" id="Phobius"/>
    </source>
</evidence>
<name>A0A1I0HL92_9FIRM</name>
<dbReference type="STRING" id="460384.SAMN05216313_11661"/>
<feature type="transmembrane region" description="Helical" evidence="1">
    <location>
        <begin position="179"/>
        <end position="200"/>
    </location>
</feature>
<feature type="transmembrane region" description="Helical" evidence="1">
    <location>
        <begin position="220"/>
        <end position="244"/>
    </location>
</feature>
<proteinExistence type="predicted"/>